<sequence length="224" mass="24699">MAVSNGIDLDLRNLDYVRGSALNKAIRISLNAAAVPVKSAVVGVTPQKTGFLKKAMRIKTQFKNGVWAAVVGPSSSVKKVRKPPKKKKAKPKPKAAKITSKPATRAKRRKTRAGRFLARAVKIGKKRAKRAKKAAAKKAQSLRKRIVRSKGFKSLLKKVKGKPKKNYIRPAAYASILQWGSKRGIKAKHYLEKSYTRSAGEFTSLLTSKLKDQLSQMLTPKTKP</sequence>
<evidence type="ECO:0000256" key="1">
    <source>
        <dbReference type="SAM" id="MobiDB-lite"/>
    </source>
</evidence>
<accession>A0A5C1A679</accession>
<dbReference type="RefSeq" id="WP_149108807.1">
    <property type="nucleotide sequence ID" value="NZ_CP042425.1"/>
</dbReference>
<dbReference type="KEGG" id="lrs:PX52LOC_00733"/>
<keyword evidence="3" id="KW-1185">Reference proteome</keyword>
<dbReference type="AlphaFoldDB" id="A0A5C1A679"/>
<evidence type="ECO:0000313" key="2">
    <source>
        <dbReference type="EMBL" id="QEL13875.1"/>
    </source>
</evidence>
<reference evidence="3" key="1">
    <citation type="submission" date="2019-08" db="EMBL/GenBank/DDBJ databases">
        <title>Limnoglobus roseus gen. nov., sp. nov., a novel freshwater planctomycete with a giant genome from the family Gemmataceae.</title>
        <authorList>
            <person name="Kulichevskaya I.S."/>
            <person name="Naumoff D.G."/>
            <person name="Miroshnikov K."/>
            <person name="Ivanova A."/>
            <person name="Philippov D.A."/>
            <person name="Hakobyan A."/>
            <person name="Rijpstra I.C."/>
            <person name="Sinninghe Damste J.S."/>
            <person name="Liesack W."/>
            <person name="Dedysh S.N."/>
        </authorList>
    </citation>
    <scope>NUCLEOTIDE SEQUENCE [LARGE SCALE GENOMIC DNA]</scope>
    <source>
        <strain evidence="3">PX52</strain>
    </source>
</reference>
<name>A0A5C1A679_9BACT</name>
<dbReference type="Proteomes" id="UP000324974">
    <property type="component" value="Chromosome"/>
</dbReference>
<dbReference type="EMBL" id="CP042425">
    <property type="protein sequence ID" value="QEL13875.1"/>
    <property type="molecule type" value="Genomic_DNA"/>
</dbReference>
<evidence type="ECO:0000313" key="3">
    <source>
        <dbReference type="Proteomes" id="UP000324974"/>
    </source>
</evidence>
<proteinExistence type="predicted"/>
<feature type="compositionally biased region" description="Basic residues" evidence="1">
    <location>
        <begin position="78"/>
        <end position="95"/>
    </location>
</feature>
<gene>
    <name evidence="2" type="ORF">PX52LOC_00733</name>
</gene>
<protein>
    <submittedName>
        <fullName evidence="2">Uncharacterized protein</fullName>
    </submittedName>
</protein>
<feature type="region of interest" description="Disordered" evidence="1">
    <location>
        <begin position="74"/>
        <end position="112"/>
    </location>
</feature>
<organism evidence="2 3">
    <name type="scientific">Limnoglobus roseus</name>
    <dbReference type="NCBI Taxonomy" id="2598579"/>
    <lineage>
        <taxon>Bacteria</taxon>
        <taxon>Pseudomonadati</taxon>
        <taxon>Planctomycetota</taxon>
        <taxon>Planctomycetia</taxon>
        <taxon>Gemmatales</taxon>
        <taxon>Gemmataceae</taxon>
        <taxon>Limnoglobus</taxon>
    </lineage>
</organism>